<evidence type="ECO:0000313" key="2">
    <source>
        <dbReference type="EMBL" id="HHS62447.1"/>
    </source>
</evidence>
<dbReference type="EMBL" id="DTHJ01000052">
    <property type="protein sequence ID" value="HHS62447.1"/>
    <property type="molecule type" value="Genomic_DNA"/>
</dbReference>
<organism evidence="2">
    <name type="scientific">candidate division WOR-3 bacterium</name>
    <dbReference type="NCBI Taxonomy" id="2052148"/>
    <lineage>
        <taxon>Bacteria</taxon>
        <taxon>Bacteria division WOR-3</taxon>
    </lineage>
</organism>
<comment type="caution">
    <text evidence="2">The sequence shown here is derived from an EMBL/GenBank/DDBJ whole genome shotgun (WGS) entry which is preliminary data.</text>
</comment>
<feature type="transmembrane region" description="Helical" evidence="1">
    <location>
        <begin position="6"/>
        <end position="24"/>
    </location>
</feature>
<protein>
    <recommendedName>
        <fullName evidence="3">Cell division protein FtsQ</fullName>
    </recommendedName>
</protein>
<keyword evidence="1" id="KW-0812">Transmembrane</keyword>
<gene>
    <name evidence="2" type="ORF">ENV70_02360</name>
</gene>
<reference evidence="2" key="1">
    <citation type="journal article" date="2020" name="mSystems">
        <title>Genome- and Community-Level Interaction Insights into Carbon Utilization and Element Cycling Functions of Hydrothermarchaeota in Hydrothermal Sediment.</title>
        <authorList>
            <person name="Zhou Z."/>
            <person name="Liu Y."/>
            <person name="Xu W."/>
            <person name="Pan J."/>
            <person name="Luo Z.H."/>
            <person name="Li M."/>
        </authorList>
    </citation>
    <scope>NUCLEOTIDE SEQUENCE [LARGE SCALE GENOMIC DNA]</scope>
    <source>
        <strain evidence="2">SpSt-783</strain>
    </source>
</reference>
<name>A0A7C6EIN7_UNCW3</name>
<keyword evidence="1" id="KW-1133">Transmembrane helix</keyword>
<evidence type="ECO:0008006" key="3">
    <source>
        <dbReference type="Google" id="ProtNLM"/>
    </source>
</evidence>
<keyword evidence="1" id="KW-0472">Membrane</keyword>
<accession>A0A7C6EIN7</accession>
<sequence length="103" mass="12163">MIKYVIVIVIACLLIFFIMQFVLFSQVKKGEKYITLNEVIPEAHIVSETEGIVEYNGKRFILGLNDLNKKKELINLLRLDTIPDYTIIDMRFRRQIIVRQDVF</sequence>
<evidence type="ECO:0000256" key="1">
    <source>
        <dbReference type="SAM" id="Phobius"/>
    </source>
</evidence>
<proteinExistence type="predicted"/>
<dbReference type="AlphaFoldDB" id="A0A7C6EIN7"/>